<reference evidence="2" key="1">
    <citation type="submission" date="2018-09" db="EMBL/GenBank/DDBJ databases">
        <authorList>
            <person name="Zhu H."/>
        </authorList>
    </citation>
    <scope>NUCLEOTIDE SEQUENCE [LARGE SCALE GENOMIC DNA]</scope>
    <source>
        <strain evidence="2">K1R23-30</strain>
    </source>
</reference>
<keyword evidence="2" id="KW-1185">Reference proteome</keyword>
<comment type="caution">
    <text evidence="1">The sequence shown here is derived from an EMBL/GenBank/DDBJ whole genome shotgun (WGS) entry which is preliminary data.</text>
</comment>
<accession>A0A3A3GB65</accession>
<dbReference type="Proteomes" id="UP000265955">
    <property type="component" value="Unassembled WGS sequence"/>
</dbReference>
<protein>
    <submittedName>
        <fullName evidence="1">Uncharacterized protein</fullName>
    </submittedName>
</protein>
<dbReference type="RefSeq" id="WP_119769373.1">
    <property type="nucleotide sequence ID" value="NZ_QYUO01000001.1"/>
</dbReference>
<name>A0A3A3GB65_9BURK</name>
<dbReference type="AlphaFoldDB" id="A0A3A3GB65"/>
<gene>
    <name evidence="1" type="ORF">D3871_13565</name>
</gene>
<sequence length="147" mass="15938">MKHALDALRDALPVVATLPGEGQAHIPAGVGIKAPARQIADYRVAKSLSECGVTESRPFDDIERAIVQACPDPALTVDADQVLAAAVGLGVDTARFERYADRRWGPGWMRSADGQHRVLDEIERYRNDPEGFSDKIDAHLNLPGKLA</sequence>
<dbReference type="OrthoDB" id="8951748at2"/>
<evidence type="ECO:0000313" key="1">
    <source>
        <dbReference type="EMBL" id="RJF99435.1"/>
    </source>
</evidence>
<dbReference type="EMBL" id="QYUO01000001">
    <property type="protein sequence ID" value="RJF99435.1"/>
    <property type="molecule type" value="Genomic_DNA"/>
</dbReference>
<organism evidence="1 2">
    <name type="scientific">Noviherbaspirillum saxi</name>
    <dbReference type="NCBI Taxonomy" id="2320863"/>
    <lineage>
        <taxon>Bacteria</taxon>
        <taxon>Pseudomonadati</taxon>
        <taxon>Pseudomonadota</taxon>
        <taxon>Betaproteobacteria</taxon>
        <taxon>Burkholderiales</taxon>
        <taxon>Oxalobacteraceae</taxon>
        <taxon>Noviherbaspirillum</taxon>
    </lineage>
</organism>
<evidence type="ECO:0000313" key="2">
    <source>
        <dbReference type="Proteomes" id="UP000265955"/>
    </source>
</evidence>
<proteinExistence type="predicted"/>